<dbReference type="SUPFAM" id="SSF53383">
    <property type="entry name" value="PLP-dependent transferases"/>
    <property type="match status" value="1"/>
</dbReference>
<dbReference type="NCBIfam" id="TIGR04350">
    <property type="entry name" value="C_S_lyase_PatB"/>
    <property type="match status" value="1"/>
</dbReference>
<dbReference type="InterPro" id="IPR015421">
    <property type="entry name" value="PyrdxlP-dep_Trfase_major"/>
</dbReference>
<reference evidence="7 8" key="1">
    <citation type="submission" date="2017-05" db="EMBL/GenBank/DDBJ databases">
        <title>Vagococcus spp. assemblies.</title>
        <authorList>
            <person name="Gulvik C.A."/>
        </authorList>
    </citation>
    <scope>NUCLEOTIDE SEQUENCE [LARGE SCALE GENOMIC DNA]</scope>
    <source>
        <strain evidence="7 8">LMG 24798</strain>
    </source>
</reference>
<organism evidence="7 8">
    <name type="scientific">Vagococcus acidifermentans</name>
    <dbReference type="NCBI Taxonomy" id="564710"/>
    <lineage>
        <taxon>Bacteria</taxon>
        <taxon>Bacillati</taxon>
        <taxon>Bacillota</taxon>
        <taxon>Bacilli</taxon>
        <taxon>Lactobacillales</taxon>
        <taxon>Enterococcaceae</taxon>
        <taxon>Vagococcus</taxon>
    </lineage>
</organism>
<dbReference type="InterPro" id="IPR027619">
    <property type="entry name" value="C-S_lyase_PatB-like"/>
</dbReference>
<dbReference type="Gene3D" id="3.90.1150.10">
    <property type="entry name" value="Aspartate Aminotransferase, domain 1"/>
    <property type="match status" value="1"/>
</dbReference>
<evidence type="ECO:0000256" key="3">
    <source>
        <dbReference type="ARBA" id="ARBA00022898"/>
    </source>
</evidence>
<evidence type="ECO:0000256" key="1">
    <source>
        <dbReference type="ARBA" id="ARBA00001933"/>
    </source>
</evidence>
<gene>
    <name evidence="7" type="ORF">CBF27_04460</name>
</gene>
<proteinExistence type="inferred from homology"/>
<evidence type="ECO:0000259" key="6">
    <source>
        <dbReference type="Pfam" id="PF00155"/>
    </source>
</evidence>
<dbReference type="InterPro" id="IPR051798">
    <property type="entry name" value="Class-II_PLP-Dep_Aminotrans"/>
</dbReference>
<comment type="similarity">
    <text evidence="5">Belongs to the class-II pyridoxal-phosphate-dependent aminotransferase family. MalY/PatB cystathionine beta-lyase subfamily.</text>
</comment>
<dbReference type="PANTHER" id="PTHR43525">
    <property type="entry name" value="PROTEIN MALY"/>
    <property type="match status" value="1"/>
</dbReference>
<evidence type="ECO:0000256" key="5">
    <source>
        <dbReference type="ARBA" id="ARBA00037974"/>
    </source>
</evidence>
<dbReference type="GO" id="GO:0030170">
    <property type="term" value="F:pyridoxal phosphate binding"/>
    <property type="evidence" value="ECO:0007669"/>
    <property type="project" value="InterPro"/>
</dbReference>
<name>A0A430AZF1_9ENTE</name>
<sequence>MNDVKTFCDTYYVDRKQTDSEKWDGLEEKFGQGNLLPLWVADMDFQIPEKAREALMERVEHGVFGYSKPSDTYFDAFINWQQKRHGIELKEEWVRFTTGVVNSFNFIIQAFSQEGDAVLVLPPVYYPFFSAVEKNNRVLIHSELRNDGGAFTMDFADIEQKIIAHNIKILLHCSPHNPVGRVWTRAELTTLFDICQKHGVLIISDEIHQDFIREGQEFVSALRLDEKYQEMLFVLTSASKSFNLAGLLHSHVIIPDEEKRRRFDAHLEKVANNAQSTMGMIATEACYRYGEEWFDSLQQVIEHNYQIIRREAARLLPKAVVSDKQGTYLAWLDLSSYVTEEKMTEMMQERAQIAIDYGSWFSSNFGQFIRINLATKPENIELAMTRLADALTN</sequence>
<dbReference type="OrthoDB" id="9802872at2"/>
<dbReference type="InterPro" id="IPR015424">
    <property type="entry name" value="PyrdxlP-dep_Trfase"/>
</dbReference>
<keyword evidence="3" id="KW-0663">Pyridoxal phosphate</keyword>
<dbReference type="CDD" id="cd00609">
    <property type="entry name" value="AAT_like"/>
    <property type="match status" value="1"/>
</dbReference>
<dbReference type="PANTHER" id="PTHR43525:SF1">
    <property type="entry name" value="PROTEIN MALY"/>
    <property type="match status" value="1"/>
</dbReference>
<dbReference type="EMBL" id="NGKC01000003">
    <property type="protein sequence ID" value="RSU13435.1"/>
    <property type="molecule type" value="Genomic_DNA"/>
</dbReference>
<evidence type="ECO:0000256" key="2">
    <source>
        <dbReference type="ARBA" id="ARBA00012224"/>
    </source>
</evidence>
<keyword evidence="8" id="KW-1185">Reference proteome</keyword>
<dbReference type="Proteomes" id="UP000286773">
    <property type="component" value="Unassembled WGS sequence"/>
</dbReference>
<dbReference type="AlphaFoldDB" id="A0A430AZF1"/>
<dbReference type="GO" id="GO:0047804">
    <property type="term" value="F:cysteine-S-conjugate beta-lyase activity"/>
    <property type="evidence" value="ECO:0007669"/>
    <property type="project" value="UniProtKB-EC"/>
</dbReference>
<comment type="caution">
    <text evidence="7">The sequence shown here is derived from an EMBL/GenBank/DDBJ whole genome shotgun (WGS) entry which is preliminary data.</text>
</comment>
<protein>
    <recommendedName>
        <fullName evidence="2">cysteine-S-conjugate beta-lyase</fullName>
        <ecNumber evidence="2">4.4.1.13</ecNumber>
    </recommendedName>
</protein>
<dbReference type="Gene3D" id="3.40.640.10">
    <property type="entry name" value="Type I PLP-dependent aspartate aminotransferase-like (Major domain)"/>
    <property type="match status" value="1"/>
</dbReference>
<comment type="cofactor">
    <cofactor evidence="1">
        <name>pyridoxal 5'-phosphate</name>
        <dbReference type="ChEBI" id="CHEBI:597326"/>
    </cofactor>
</comment>
<dbReference type="RefSeq" id="WP_126812788.1">
    <property type="nucleotide sequence ID" value="NZ_NGKC01000003.1"/>
</dbReference>
<dbReference type="InterPro" id="IPR015422">
    <property type="entry name" value="PyrdxlP-dep_Trfase_small"/>
</dbReference>
<dbReference type="InterPro" id="IPR004839">
    <property type="entry name" value="Aminotransferase_I/II_large"/>
</dbReference>
<feature type="domain" description="Aminotransferase class I/classII large" evidence="6">
    <location>
        <begin position="40"/>
        <end position="387"/>
    </location>
</feature>
<evidence type="ECO:0000313" key="7">
    <source>
        <dbReference type="EMBL" id="RSU13435.1"/>
    </source>
</evidence>
<evidence type="ECO:0000313" key="8">
    <source>
        <dbReference type="Proteomes" id="UP000286773"/>
    </source>
</evidence>
<evidence type="ECO:0000256" key="4">
    <source>
        <dbReference type="ARBA" id="ARBA00023239"/>
    </source>
</evidence>
<dbReference type="EC" id="4.4.1.13" evidence="2"/>
<keyword evidence="4" id="KW-0456">Lyase</keyword>
<dbReference type="Pfam" id="PF00155">
    <property type="entry name" value="Aminotran_1_2"/>
    <property type="match status" value="1"/>
</dbReference>
<accession>A0A430AZF1</accession>